<proteinExistence type="predicted"/>
<evidence type="ECO:0000313" key="6">
    <source>
        <dbReference type="EMBL" id="SFQ59602.1"/>
    </source>
</evidence>
<keyword evidence="7" id="KW-1185">Reference proteome</keyword>
<evidence type="ECO:0000256" key="2">
    <source>
        <dbReference type="ARBA" id="ARBA00022692"/>
    </source>
</evidence>
<feature type="transmembrane region" description="Helical" evidence="5">
    <location>
        <begin position="44"/>
        <end position="64"/>
    </location>
</feature>
<evidence type="ECO:0000256" key="4">
    <source>
        <dbReference type="ARBA" id="ARBA00023136"/>
    </source>
</evidence>
<evidence type="ECO:0000313" key="7">
    <source>
        <dbReference type="Proteomes" id="UP000199029"/>
    </source>
</evidence>
<reference evidence="7" key="1">
    <citation type="submission" date="2016-10" db="EMBL/GenBank/DDBJ databases">
        <authorList>
            <person name="Varghese N."/>
            <person name="Submissions S."/>
        </authorList>
    </citation>
    <scope>NUCLEOTIDE SEQUENCE [LARGE SCALE GENOMIC DNA]</scope>
    <source>
        <strain evidence="7">OR362-8,ATCC BAA-1266,JCM 13504</strain>
    </source>
</reference>
<name>A0A1I5ZT44_HYMAR</name>
<sequence length="149" mass="15939">MKPKTTIRLYWGLTGLFSLLMLADGAAGALREANGQAAMQQLGYPVYLLTIVGTAKIFGALALLQPYSRVLKEWAFAGFTINFIGASASWYFSEAGAEGVLPPLVALALLLGLRSLWKNYLRTTTQVPSALQESAFISLPTSPSSHATA</sequence>
<dbReference type="OrthoDB" id="7960583at2"/>
<dbReference type="RefSeq" id="WP_092675622.1">
    <property type="nucleotide sequence ID" value="NZ_FOXS01000004.1"/>
</dbReference>
<dbReference type="GO" id="GO:0016020">
    <property type="term" value="C:membrane"/>
    <property type="evidence" value="ECO:0007669"/>
    <property type="project" value="UniProtKB-SubCell"/>
</dbReference>
<evidence type="ECO:0000256" key="5">
    <source>
        <dbReference type="SAM" id="Phobius"/>
    </source>
</evidence>
<comment type="subcellular location">
    <subcellularLocation>
        <location evidence="1">Membrane</location>
        <topology evidence="1">Multi-pass membrane protein</topology>
    </subcellularLocation>
</comment>
<dbReference type="Proteomes" id="UP000199029">
    <property type="component" value="Unassembled WGS sequence"/>
</dbReference>
<evidence type="ECO:0000256" key="1">
    <source>
        <dbReference type="ARBA" id="ARBA00004141"/>
    </source>
</evidence>
<organism evidence="6 7">
    <name type="scientific">Hymenobacter arizonensis</name>
    <name type="common">Siccationidurans arizonensis</name>
    <dbReference type="NCBI Taxonomy" id="1227077"/>
    <lineage>
        <taxon>Bacteria</taxon>
        <taxon>Pseudomonadati</taxon>
        <taxon>Bacteroidota</taxon>
        <taxon>Cytophagia</taxon>
        <taxon>Cytophagales</taxon>
        <taxon>Hymenobacteraceae</taxon>
        <taxon>Hymenobacter</taxon>
    </lineage>
</organism>
<keyword evidence="2 5" id="KW-0812">Transmembrane</keyword>
<protein>
    <submittedName>
        <fullName evidence="6">DoxX-like family protein</fullName>
    </submittedName>
</protein>
<dbReference type="InterPro" id="IPR032808">
    <property type="entry name" value="DoxX"/>
</dbReference>
<accession>A0A1I5ZT44</accession>
<keyword evidence="3 5" id="KW-1133">Transmembrane helix</keyword>
<evidence type="ECO:0000256" key="3">
    <source>
        <dbReference type="ARBA" id="ARBA00022989"/>
    </source>
</evidence>
<feature type="transmembrane region" description="Helical" evidence="5">
    <location>
        <begin position="99"/>
        <end position="117"/>
    </location>
</feature>
<dbReference type="STRING" id="1227077.SAMN04515668_3191"/>
<feature type="transmembrane region" description="Helical" evidence="5">
    <location>
        <begin position="76"/>
        <end position="93"/>
    </location>
</feature>
<dbReference type="EMBL" id="FOXS01000004">
    <property type="protein sequence ID" value="SFQ59602.1"/>
    <property type="molecule type" value="Genomic_DNA"/>
</dbReference>
<gene>
    <name evidence="6" type="ORF">SAMN04515668_3191</name>
</gene>
<dbReference type="AlphaFoldDB" id="A0A1I5ZT44"/>
<dbReference type="Pfam" id="PF13564">
    <property type="entry name" value="DoxX_2"/>
    <property type="match status" value="1"/>
</dbReference>
<keyword evidence="4 5" id="KW-0472">Membrane</keyword>